<keyword evidence="1" id="KW-0175">Coiled coil</keyword>
<protein>
    <submittedName>
        <fullName evidence="2">Uncharacterized protein</fullName>
    </submittedName>
</protein>
<name>A0A8J4UNQ6_9MYCE</name>
<dbReference type="Proteomes" id="UP000695562">
    <property type="component" value="Unassembled WGS sequence"/>
</dbReference>
<comment type="caution">
    <text evidence="2">The sequence shown here is derived from an EMBL/GenBank/DDBJ whole genome shotgun (WGS) entry which is preliminary data.</text>
</comment>
<organism evidence="2 3">
    <name type="scientific">Polysphondylium violaceum</name>
    <dbReference type="NCBI Taxonomy" id="133409"/>
    <lineage>
        <taxon>Eukaryota</taxon>
        <taxon>Amoebozoa</taxon>
        <taxon>Evosea</taxon>
        <taxon>Eumycetozoa</taxon>
        <taxon>Dictyostelia</taxon>
        <taxon>Dictyosteliales</taxon>
        <taxon>Dictyosteliaceae</taxon>
        <taxon>Polysphondylium</taxon>
    </lineage>
</organism>
<evidence type="ECO:0000256" key="1">
    <source>
        <dbReference type="SAM" id="Coils"/>
    </source>
</evidence>
<keyword evidence="3" id="KW-1185">Reference proteome</keyword>
<gene>
    <name evidence="2" type="ORF">CYY_010408</name>
</gene>
<feature type="coiled-coil region" evidence="1">
    <location>
        <begin position="57"/>
        <end position="84"/>
    </location>
</feature>
<dbReference type="EMBL" id="AJWJ01001092">
    <property type="protein sequence ID" value="KAF2068266.1"/>
    <property type="molecule type" value="Genomic_DNA"/>
</dbReference>
<evidence type="ECO:0000313" key="3">
    <source>
        <dbReference type="Proteomes" id="UP000695562"/>
    </source>
</evidence>
<dbReference type="OrthoDB" id="2378640at2759"/>
<reference evidence="2" key="1">
    <citation type="submission" date="2020-01" db="EMBL/GenBank/DDBJ databases">
        <title>Development of genomics and gene disruption for Polysphondylium violaceum indicates a role for the polyketide synthase stlB in stalk morphogenesis.</title>
        <authorList>
            <person name="Narita B."/>
            <person name="Kawabe Y."/>
            <person name="Kin K."/>
            <person name="Saito T."/>
            <person name="Gibbs R."/>
            <person name="Kuspa A."/>
            <person name="Muzny D."/>
            <person name="Queller D."/>
            <person name="Richards S."/>
            <person name="Strassman J."/>
            <person name="Sucgang R."/>
            <person name="Worley K."/>
            <person name="Schaap P."/>
        </authorList>
    </citation>
    <scope>NUCLEOTIDE SEQUENCE</scope>
    <source>
        <strain evidence="2">QSvi11</strain>
    </source>
</reference>
<accession>A0A8J4UNQ6</accession>
<sequence length="260" mass="30637">MDTYYFPKVKCLFCKQEQTLFKLEEHVYICLNDILKQNDLRPFVTSTEINKLEDKHKDQIKILEDKHQDQIKILENKHQNYINLIRDKHQDQIKILEDKHQNDIKILEEKYRMDRDFFIKTFAELNISSDSSSVCRKRKLKDDYISIPSYATTDAISYAATYAISYATTNATTQQQLIQQQLMQQQYLIEDPHGNNIAKLPTTKQKEELYLKKAKHIYLKSTSNQKRNSLAGEDCYFNNKLSYLLTDNGLPNGISDEVQH</sequence>
<proteinExistence type="predicted"/>
<dbReference type="AlphaFoldDB" id="A0A8J4UNQ6"/>
<evidence type="ECO:0000313" key="2">
    <source>
        <dbReference type="EMBL" id="KAF2068266.1"/>
    </source>
</evidence>